<dbReference type="Proteomes" id="UP000027138">
    <property type="component" value="Unassembled WGS sequence"/>
</dbReference>
<dbReference type="PANTHER" id="PTHR10169">
    <property type="entry name" value="DNA TOPOISOMERASE/GYRASE"/>
    <property type="match status" value="1"/>
</dbReference>
<dbReference type="SUPFAM" id="SSF56719">
    <property type="entry name" value="Type II DNA topoisomerase"/>
    <property type="match status" value="1"/>
</dbReference>
<name>A0A067L503_JATCU</name>
<evidence type="ECO:0000256" key="4">
    <source>
        <dbReference type="ARBA" id="ARBA00022741"/>
    </source>
</evidence>
<keyword evidence="12" id="KW-1185">Reference proteome</keyword>
<comment type="caution">
    <text evidence="9">Lacks conserved residue(s) required for the propagation of feature annotation.</text>
</comment>
<evidence type="ECO:0000313" key="11">
    <source>
        <dbReference type="EMBL" id="KDP43507.1"/>
    </source>
</evidence>
<evidence type="ECO:0000256" key="5">
    <source>
        <dbReference type="ARBA" id="ARBA00022840"/>
    </source>
</evidence>
<keyword evidence="4" id="KW-0547">Nucleotide-binding</keyword>
<protein>
    <recommendedName>
        <fullName evidence="3">DNA topoisomerase (ATP-hydrolyzing)</fullName>
        <ecNumber evidence="3">5.6.2.2</ecNumber>
    </recommendedName>
</protein>
<dbReference type="Pfam" id="PF16898">
    <property type="entry name" value="TOPRIM_C"/>
    <property type="match status" value="1"/>
</dbReference>
<comment type="cofactor">
    <cofactor evidence="2">
        <name>Mg(2+)</name>
        <dbReference type="ChEBI" id="CHEBI:18420"/>
    </cofactor>
</comment>
<dbReference type="Pfam" id="PF00521">
    <property type="entry name" value="DNA_topoisoIV"/>
    <property type="match status" value="1"/>
</dbReference>
<organism evidence="11 12">
    <name type="scientific">Jatropha curcas</name>
    <name type="common">Barbados nut</name>
    <dbReference type="NCBI Taxonomy" id="180498"/>
    <lineage>
        <taxon>Eukaryota</taxon>
        <taxon>Viridiplantae</taxon>
        <taxon>Streptophyta</taxon>
        <taxon>Embryophyta</taxon>
        <taxon>Tracheophyta</taxon>
        <taxon>Spermatophyta</taxon>
        <taxon>Magnoliopsida</taxon>
        <taxon>eudicotyledons</taxon>
        <taxon>Gunneridae</taxon>
        <taxon>Pentapetalae</taxon>
        <taxon>rosids</taxon>
        <taxon>fabids</taxon>
        <taxon>Malpighiales</taxon>
        <taxon>Euphorbiaceae</taxon>
        <taxon>Crotonoideae</taxon>
        <taxon>Jatropheae</taxon>
        <taxon>Jatropha</taxon>
    </lineage>
</organism>
<dbReference type="PROSITE" id="PS52040">
    <property type="entry name" value="TOPO_IIA"/>
    <property type="match status" value="1"/>
</dbReference>
<dbReference type="GO" id="GO:0006265">
    <property type="term" value="P:DNA topological change"/>
    <property type="evidence" value="ECO:0007669"/>
    <property type="project" value="InterPro"/>
</dbReference>
<dbReference type="InterPro" id="IPR031660">
    <property type="entry name" value="TOPRIM_C"/>
</dbReference>
<sequence>MAGVGWLVRDGEGRCVDGQGGCVDGRLPKLDSVVSALMAETTGIKEALSWLKTRYQNVPLMTKSDSYWSFKRQTQATHSSGNVLSFYTIPEYYAWRDSLMGNASSWTIKYYKAPGTNNQKEGKEYFKDIEKRKKVFILMDDQDGNAIKLAFSKKKIDERKNWLRQYQPGTHLDQKPKLTKYSEFINKELILFSVADFQRSIPSMIDGLKPIQRKILFSWFKRNLVKDIKVSQFQDYVSEKSAYHHGDQSQDF</sequence>
<evidence type="ECO:0000259" key="10">
    <source>
        <dbReference type="PROSITE" id="PS52040"/>
    </source>
</evidence>
<comment type="catalytic activity">
    <reaction evidence="1">
        <text>ATP-dependent breakage, passage and rejoining of double-stranded DNA.</text>
        <dbReference type="EC" id="5.6.2.2"/>
    </reaction>
</comment>
<dbReference type="Gene3D" id="3.30.1490.30">
    <property type="match status" value="1"/>
</dbReference>
<dbReference type="GO" id="GO:0000712">
    <property type="term" value="P:resolution of meiotic recombination intermediates"/>
    <property type="evidence" value="ECO:0007669"/>
    <property type="project" value="TreeGrafter"/>
</dbReference>
<dbReference type="Gene3D" id="3.40.50.670">
    <property type="match status" value="1"/>
</dbReference>
<feature type="domain" description="Topo IIA-type catalytic" evidence="10">
    <location>
        <begin position="201"/>
        <end position="252"/>
    </location>
</feature>
<evidence type="ECO:0000256" key="9">
    <source>
        <dbReference type="PROSITE-ProRule" id="PRU01384"/>
    </source>
</evidence>
<evidence type="ECO:0000313" key="12">
    <source>
        <dbReference type="Proteomes" id="UP000027138"/>
    </source>
</evidence>
<gene>
    <name evidence="11" type="ORF">JCGZ_16794</name>
</gene>
<keyword evidence="8" id="KW-0413">Isomerase</keyword>
<dbReference type="OrthoDB" id="1710944at2759"/>
<dbReference type="STRING" id="180498.A0A067L503"/>
<dbReference type="EC" id="5.6.2.2" evidence="3"/>
<dbReference type="InterPro" id="IPR013759">
    <property type="entry name" value="Topo_IIA_B_C"/>
</dbReference>
<dbReference type="AlphaFoldDB" id="A0A067L503"/>
<dbReference type="GO" id="GO:0003918">
    <property type="term" value="F:DNA topoisomerase type II (double strand cut, ATP-hydrolyzing) activity"/>
    <property type="evidence" value="ECO:0007669"/>
    <property type="project" value="UniProtKB-EC"/>
</dbReference>
<dbReference type="PANTHER" id="PTHR10169:SF38">
    <property type="entry name" value="DNA TOPOISOMERASE 2"/>
    <property type="match status" value="1"/>
</dbReference>
<accession>A0A067L503</accession>
<evidence type="ECO:0000256" key="7">
    <source>
        <dbReference type="ARBA" id="ARBA00023125"/>
    </source>
</evidence>
<keyword evidence="6" id="KW-0799">Topoisomerase</keyword>
<evidence type="ECO:0000256" key="6">
    <source>
        <dbReference type="ARBA" id="ARBA00023029"/>
    </source>
</evidence>
<dbReference type="InterPro" id="IPR001154">
    <property type="entry name" value="TopoII_euk"/>
</dbReference>
<dbReference type="GO" id="GO:0000819">
    <property type="term" value="P:sister chromatid segregation"/>
    <property type="evidence" value="ECO:0007669"/>
    <property type="project" value="TreeGrafter"/>
</dbReference>
<dbReference type="GO" id="GO:0005634">
    <property type="term" value="C:nucleus"/>
    <property type="evidence" value="ECO:0007669"/>
    <property type="project" value="TreeGrafter"/>
</dbReference>
<dbReference type="PRINTS" id="PR01158">
    <property type="entry name" value="TOPISMRASEII"/>
</dbReference>
<reference evidence="11 12" key="1">
    <citation type="journal article" date="2014" name="PLoS ONE">
        <title>Global Analysis of Gene Expression Profiles in Physic Nut (Jatropha curcas L.) Seedlings Exposed to Salt Stress.</title>
        <authorList>
            <person name="Zhang L."/>
            <person name="Zhang C."/>
            <person name="Wu P."/>
            <person name="Chen Y."/>
            <person name="Li M."/>
            <person name="Jiang H."/>
            <person name="Wu G."/>
        </authorList>
    </citation>
    <scope>NUCLEOTIDE SEQUENCE [LARGE SCALE GENOMIC DNA]</scope>
    <source>
        <strain evidence="12">cv. GZQX0401</strain>
        <tissue evidence="11">Young leaves</tissue>
    </source>
</reference>
<dbReference type="EMBL" id="KK914267">
    <property type="protein sequence ID" value="KDP43507.1"/>
    <property type="molecule type" value="Genomic_DNA"/>
</dbReference>
<dbReference type="InterPro" id="IPR013758">
    <property type="entry name" value="Topo_IIA_A/C_ab"/>
</dbReference>
<dbReference type="GO" id="GO:0003677">
    <property type="term" value="F:DNA binding"/>
    <property type="evidence" value="ECO:0007669"/>
    <property type="project" value="UniProtKB-UniRule"/>
</dbReference>
<evidence type="ECO:0000256" key="3">
    <source>
        <dbReference type="ARBA" id="ARBA00012895"/>
    </source>
</evidence>
<evidence type="ECO:0000256" key="2">
    <source>
        <dbReference type="ARBA" id="ARBA00001946"/>
    </source>
</evidence>
<dbReference type="InterPro" id="IPR002205">
    <property type="entry name" value="Topo_IIA_dom_A"/>
</dbReference>
<dbReference type="FunFam" id="3.40.50.670:FF:000001">
    <property type="entry name" value="DNA topoisomerase 2"/>
    <property type="match status" value="1"/>
</dbReference>
<keyword evidence="5" id="KW-0067">ATP-binding</keyword>
<keyword evidence="7 9" id="KW-0238">DNA-binding</keyword>
<dbReference type="GO" id="GO:0005524">
    <property type="term" value="F:ATP binding"/>
    <property type="evidence" value="ECO:0007669"/>
    <property type="project" value="UniProtKB-KW"/>
</dbReference>
<dbReference type="Gene3D" id="3.90.199.10">
    <property type="entry name" value="Topoisomerase II, domain 5"/>
    <property type="match status" value="1"/>
</dbReference>
<evidence type="ECO:0000256" key="8">
    <source>
        <dbReference type="ARBA" id="ARBA00023235"/>
    </source>
</evidence>
<dbReference type="InterPro" id="IPR050634">
    <property type="entry name" value="DNA_Topoisomerase_II"/>
</dbReference>
<proteinExistence type="predicted"/>
<evidence type="ECO:0000256" key="1">
    <source>
        <dbReference type="ARBA" id="ARBA00000185"/>
    </source>
</evidence>
<dbReference type="InterPro" id="IPR013760">
    <property type="entry name" value="Topo_IIA-like_dom_sf"/>
</dbReference>